<sequence length="146" mass="15790">MRNSSYRSQPRRCAPARCGRAARRMRSAVAAAVMAGSVWAVARRFLSEYGGGTAGRLKALDAFLLYVLLTGALQFGYCLGVGTFPFNSFLSGFISAVGSFILGVCLRIQINPQNKGEFQGISPERAFADFLFANTILHLVVINFVG</sequence>
<dbReference type="GO" id="GO:0006487">
    <property type="term" value="P:protein N-linked glycosylation"/>
    <property type="evidence" value="ECO:0007669"/>
    <property type="project" value="TreeGrafter"/>
</dbReference>
<keyword evidence="7 9" id="KW-1133">Transmembrane helix</keyword>
<evidence type="ECO:0000256" key="6">
    <source>
        <dbReference type="ARBA" id="ARBA00022824"/>
    </source>
</evidence>
<evidence type="ECO:0000256" key="5">
    <source>
        <dbReference type="ARBA" id="ARBA00022692"/>
    </source>
</evidence>
<feature type="transmembrane region" description="Helical" evidence="9">
    <location>
        <begin position="64"/>
        <end position="82"/>
    </location>
</feature>
<comment type="subcellular location">
    <subcellularLocation>
        <location evidence="1 9">Endoplasmic reticulum membrane</location>
        <topology evidence="1 9">Multi-pass membrane protein</topology>
    </subcellularLocation>
</comment>
<dbReference type="GO" id="GO:0008250">
    <property type="term" value="C:oligosaccharyltransferase complex"/>
    <property type="evidence" value="ECO:0007669"/>
    <property type="project" value="InterPro"/>
</dbReference>
<keyword evidence="6 9" id="KW-0256">Endoplasmic reticulum</keyword>
<evidence type="ECO:0000256" key="8">
    <source>
        <dbReference type="ARBA" id="ARBA00023136"/>
    </source>
</evidence>
<comment type="pathway">
    <text evidence="2 9">Protein modification; protein glycosylation.</text>
</comment>
<dbReference type="Proteomes" id="UP000694408">
    <property type="component" value="Unplaced"/>
</dbReference>
<reference evidence="10" key="2">
    <citation type="submission" date="2025-09" db="UniProtKB">
        <authorList>
            <consortium name="Ensembl"/>
        </authorList>
    </citation>
    <scope>IDENTIFICATION</scope>
</reference>
<keyword evidence="8 9" id="KW-0472">Membrane</keyword>
<evidence type="ECO:0000313" key="10">
    <source>
        <dbReference type="Ensembl" id="ENSJHYP00000009898.1"/>
    </source>
</evidence>
<evidence type="ECO:0000256" key="1">
    <source>
        <dbReference type="ARBA" id="ARBA00004477"/>
    </source>
</evidence>
<keyword evidence="5 9" id="KW-0812">Transmembrane</keyword>
<accession>A0A8C5J010</accession>
<comment type="function">
    <text evidence="9">Subunit of the oligosaccharyl transferase (OST) complex that catalyzes the initial transfer of a defined glycan (Glc(3)Man(9)GlcNAc(2) in eukaryotes) from the lipid carrier dolichol-pyrophosphate to an asparagine residue within an Asn-X-Ser/Thr consensus motif in nascent polypeptide chains, the first step in protein N-glycosylation. N-glycosylation occurs cotranslationally and the complex associates with the Sec61 complex at the channel-forming translocon complex that mediates protein translocation across the endoplasmic reticulum (ER). All subunits are required for a maximal enzyme activity.</text>
</comment>
<keyword evidence="11" id="KW-1185">Reference proteome</keyword>
<dbReference type="Ensembl" id="ENSJHYT00000011990.1">
    <property type="protein sequence ID" value="ENSJHYP00000009898.1"/>
    <property type="gene ID" value="ENSJHYG00000007800.1"/>
</dbReference>
<comment type="subunit">
    <text evidence="9">Component of the oligosaccharyltransferase (OST) complex.</text>
</comment>
<dbReference type="OMA" id="HIILHIV"/>
<evidence type="ECO:0000256" key="3">
    <source>
        <dbReference type="ARBA" id="ARBA00009386"/>
    </source>
</evidence>
<evidence type="ECO:0000256" key="7">
    <source>
        <dbReference type="ARBA" id="ARBA00022989"/>
    </source>
</evidence>
<evidence type="ECO:0000256" key="9">
    <source>
        <dbReference type="RuleBase" id="RU361136"/>
    </source>
</evidence>
<protein>
    <recommendedName>
        <fullName evidence="4 9">Dolichyl-diphosphooligosaccharide--protein glycosyltransferase subunit DAD1</fullName>
        <shortName evidence="9">Oligosaccharyl transferase subunit DAD1</shortName>
    </recommendedName>
</protein>
<dbReference type="Pfam" id="PF02109">
    <property type="entry name" value="DAD"/>
    <property type="match status" value="1"/>
</dbReference>
<feature type="transmembrane region" description="Helical" evidence="9">
    <location>
        <begin position="126"/>
        <end position="145"/>
    </location>
</feature>
<dbReference type="AlphaFoldDB" id="A0A8C5J010"/>
<dbReference type="PANTHER" id="PTHR10705:SF0">
    <property type="entry name" value="DOLICHYL-DIPHOSPHOOLIGOSACCHARIDE--PROTEIN GLYCOSYLTRANSFERASE SUBUNIT DAD1"/>
    <property type="match status" value="1"/>
</dbReference>
<evidence type="ECO:0000256" key="2">
    <source>
        <dbReference type="ARBA" id="ARBA00004922"/>
    </source>
</evidence>
<dbReference type="InterPro" id="IPR003038">
    <property type="entry name" value="DAD/Ost2"/>
</dbReference>
<reference evidence="10" key="1">
    <citation type="submission" date="2025-08" db="UniProtKB">
        <authorList>
            <consortium name="Ensembl"/>
        </authorList>
    </citation>
    <scope>IDENTIFICATION</scope>
</reference>
<organism evidence="10 11">
    <name type="scientific">Junco hyemalis</name>
    <name type="common">Dark-eyed junco</name>
    <dbReference type="NCBI Taxonomy" id="40217"/>
    <lineage>
        <taxon>Eukaryota</taxon>
        <taxon>Metazoa</taxon>
        <taxon>Chordata</taxon>
        <taxon>Craniata</taxon>
        <taxon>Vertebrata</taxon>
        <taxon>Euteleostomi</taxon>
        <taxon>Archelosauria</taxon>
        <taxon>Archosauria</taxon>
        <taxon>Dinosauria</taxon>
        <taxon>Saurischia</taxon>
        <taxon>Theropoda</taxon>
        <taxon>Coelurosauria</taxon>
        <taxon>Aves</taxon>
        <taxon>Neognathae</taxon>
        <taxon>Neoaves</taxon>
        <taxon>Telluraves</taxon>
        <taxon>Australaves</taxon>
        <taxon>Passeriformes</taxon>
        <taxon>Passerellidae</taxon>
        <taxon>Junco</taxon>
    </lineage>
</organism>
<evidence type="ECO:0000313" key="11">
    <source>
        <dbReference type="Proteomes" id="UP000694408"/>
    </source>
</evidence>
<comment type="similarity">
    <text evidence="3 9">Belongs to the DAD/OST2 family.</text>
</comment>
<dbReference type="UniPathway" id="UPA00378"/>
<proteinExistence type="inferred from homology"/>
<evidence type="ECO:0000256" key="4">
    <source>
        <dbReference type="ARBA" id="ARBA00018947"/>
    </source>
</evidence>
<dbReference type="PANTHER" id="PTHR10705">
    <property type="entry name" value="DOLICHYL-DIPHOSPHOOLIGOSACCHARIDE--PROTEIN GLYCOSYLTRANSFERASE SUBUNIT DAD1"/>
    <property type="match status" value="1"/>
</dbReference>
<feature type="transmembrane region" description="Helical" evidence="9">
    <location>
        <begin position="89"/>
        <end position="110"/>
    </location>
</feature>
<name>A0A8C5J010_JUNHY</name>
<dbReference type="PIRSF" id="PIRSF005588">
    <property type="entry name" value="DAD"/>
    <property type="match status" value="1"/>
</dbReference>